<dbReference type="OrthoDB" id="3555923at2759"/>
<proteinExistence type="predicted"/>
<evidence type="ECO:0000313" key="2">
    <source>
        <dbReference type="EMBL" id="PMD19751.1"/>
    </source>
</evidence>
<feature type="coiled-coil region" evidence="1">
    <location>
        <begin position="65"/>
        <end position="116"/>
    </location>
</feature>
<accession>A0A2J6Q0E6</accession>
<keyword evidence="1" id="KW-0175">Coiled coil</keyword>
<gene>
    <name evidence="2" type="ORF">NA56DRAFT_705460</name>
</gene>
<dbReference type="EMBL" id="KZ613488">
    <property type="protein sequence ID" value="PMD19751.1"/>
    <property type="molecule type" value="Genomic_DNA"/>
</dbReference>
<name>A0A2J6Q0E6_9HELO</name>
<organism evidence="2 3">
    <name type="scientific">Hyaloscypha hepaticicola</name>
    <dbReference type="NCBI Taxonomy" id="2082293"/>
    <lineage>
        <taxon>Eukaryota</taxon>
        <taxon>Fungi</taxon>
        <taxon>Dikarya</taxon>
        <taxon>Ascomycota</taxon>
        <taxon>Pezizomycotina</taxon>
        <taxon>Leotiomycetes</taxon>
        <taxon>Helotiales</taxon>
        <taxon>Hyaloscyphaceae</taxon>
        <taxon>Hyaloscypha</taxon>
    </lineage>
</organism>
<sequence>MRVAPQSYRLYKTLYAFAVNRLFETLPGKVSLMWLSFSSGYVLMWVMHRMGESDERKELEGLKRLEEIERMLEKARRLREAAAKHRQGMDEAEKEEMRLLGRVEELNRQREVEEERRKVHDLGMPEKGTSLRSTSTQLSPTIYQPGVFASSPNSSNVETVVFLEFNIAYVQLRMSN</sequence>
<reference evidence="2 3" key="1">
    <citation type="submission" date="2016-05" db="EMBL/GenBank/DDBJ databases">
        <title>A degradative enzymes factory behind the ericoid mycorrhizal symbiosis.</title>
        <authorList>
            <consortium name="DOE Joint Genome Institute"/>
            <person name="Martino E."/>
            <person name="Morin E."/>
            <person name="Grelet G."/>
            <person name="Kuo A."/>
            <person name="Kohler A."/>
            <person name="Daghino S."/>
            <person name="Barry K."/>
            <person name="Choi C."/>
            <person name="Cichocki N."/>
            <person name="Clum A."/>
            <person name="Copeland A."/>
            <person name="Hainaut M."/>
            <person name="Haridas S."/>
            <person name="Labutti K."/>
            <person name="Lindquist E."/>
            <person name="Lipzen A."/>
            <person name="Khouja H.-R."/>
            <person name="Murat C."/>
            <person name="Ohm R."/>
            <person name="Olson A."/>
            <person name="Spatafora J."/>
            <person name="Veneault-Fourrey C."/>
            <person name="Henrissat B."/>
            <person name="Grigoriev I."/>
            <person name="Martin F."/>
            <person name="Perotto S."/>
        </authorList>
    </citation>
    <scope>NUCLEOTIDE SEQUENCE [LARGE SCALE GENOMIC DNA]</scope>
    <source>
        <strain evidence="2 3">UAMH 7357</strain>
    </source>
</reference>
<keyword evidence="3" id="KW-1185">Reference proteome</keyword>
<evidence type="ECO:0000256" key="1">
    <source>
        <dbReference type="SAM" id="Coils"/>
    </source>
</evidence>
<protein>
    <submittedName>
        <fullName evidence="2">Uncharacterized protein</fullName>
    </submittedName>
</protein>
<dbReference type="Proteomes" id="UP000235672">
    <property type="component" value="Unassembled WGS sequence"/>
</dbReference>
<dbReference type="AlphaFoldDB" id="A0A2J6Q0E6"/>
<evidence type="ECO:0000313" key="3">
    <source>
        <dbReference type="Proteomes" id="UP000235672"/>
    </source>
</evidence>